<dbReference type="InterPro" id="IPR001611">
    <property type="entry name" value="Leu-rich_rpt"/>
</dbReference>
<dbReference type="Pfam" id="PF13516">
    <property type="entry name" value="LRR_6"/>
    <property type="match status" value="1"/>
</dbReference>
<dbReference type="PANTHER" id="PTHR24110:SF3">
    <property type="entry name" value="CENTROSOMAL PROTEIN OF 78 KDA"/>
    <property type="match status" value="1"/>
</dbReference>
<keyword evidence="1" id="KW-0175">Coiled coil</keyword>
<accession>V9I604</accession>
<dbReference type="SMART" id="SM00368">
    <property type="entry name" value="LRR_RI"/>
    <property type="match status" value="3"/>
</dbReference>
<feature type="compositionally biased region" description="Basic and acidic residues" evidence="2">
    <location>
        <begin position="1"/>
        <end position="32"/>
    </location>
</feature>
<proteinExistence type="evidence at transcript level"/>
<dbReference type="GO" id="GO:0044782">
    <property type="term" value="P:cilium organization"/>
    <property type="evidence" value="ECO:0007669"/>
    <property type="project" value="TreeGrafter"/>
</dbReference>
<feature type="coiled-coil region" evidence="1">
    <location>
        <begin position="370"/>
        <end position="425"/>
    </location>
</feature>
<dbReference type="KEGG" id="acer:107996845"/>
<evidence type="ECO:0000313" key="3">
    <source>
        <dbReference type="EMBL" id="AEY56163.1"/>
    </source>
</evidence>
<sequence length="503" mass="58840">MMRSDLEEYMEQKGLHELKEETGGWNDNERKGPNVPNNRLSHLTEKIKKEKQKEYKNPRPAFDVTSRRCKAKNQVRPIIYTNFLLRCLIDSIAVCLRDSPAITSITIDGIPLTLKYLNILCSGLKTNEKLISLSLKKCYIGDFGCDLLLNCLKNNPKLSVLNLSSCKLSSRSAMSLSLFLKRRKADLLQNIWEQSSEENTEKLQGLHTLILNQNPKIEDTGLKQIIYALKNDVWLKTLSLKRCGISKLGAEMMIRLLQSNNRIMRLDLTKNHIPINTLQIMLSILKKRQEISEKTVLNKQFCLNWRKNVKNEIIKFAKRHRKYSKSRIERPRKSSLQKHYWKKSQRFERFIREKQVKGITKEDYYRRKKINDLELQLLNLIESNSKLKEELSSNKALLNSEVQQRSKIENELQRISFRLNDLKSKVFMLNCISSKACNESQLLTGFKYIFEKLESFSMLKQNVSVNEEVDLETVEPLWSSPLAEQMENCVLNCSQWKPYFISH</sequence>
<reference evidence="3" key="1">
    <citation type="submission" date="2011-11" db="EMBL/GenBank/DDBJ databases">
        <title>Decoding the brain transcriptome of the Eastern honeybee (Apis cerana) based on pyrosequencing.</title>
        <authorList>
            <person name="Sun L."/>
            <person name="Zheng H."/>
            <person name="Wang Y."/>
            <person name="Xie X."/>
            <person name="Zhu Y."/>
            <person name="Gu W."/>
            <person name="Wang S."/>
        </authorList>
    </citation>
    <scope>NUCLEOTIDE SEQUENCE</scope>
    <source>
        <tissue evidence="3">Brain</tissue>
    </source>
</reference>
<dbReference type="InterPro" id="IPR026212">
    <property type="entry name" value="Cep78"/>
</dbReference>
<evidence type="ECO:0000256" key="2">
    <source>
        <dbReference type="SAM" id="MobiDB-lite"/>
    </source>
</evidence>
<organism evidence="3">
    <name type="scientific">Apis cerana</name>
    <name type="common">Indian honeybee</name>
    <dbReference type="NCBI Taxonomy" id="7461"/>
    <lineage>
        <taxon>Eukaryota</taxon>
        <taxon>Metazoa</taxon>
        <taxon>Ecdysozoa</taxon>
        <taxon>Arthropoda</taxon>
        <taxon>Hexapoda</taxon>
        <taxon>Insecta</taxon>
        <taxon>Pterygota</taxon>
        <taxon>Neoptera</taxon>
        <taxon>Endopterygota</taxon>
        <taxon>Hymenoptera</taxon>
        <taxon>Apocrita</taxon>
        <taxon>Aculeata</taxon>
        <taxon>Apoidea</taxon>
        <taxon>Anthophila</taxon>
        <taxon>Apidae</taxon>
        <taxon>Apis</taxon>
    </lineage>
</organism>
<dbReference type="PRINTS" id="PR02062">
    <property type="entry name" value="CENTROSOME78"/>
</dbReference>
<gene>
    <name evidence="3" type="ORF">ACCB00003.1</name>
</gene>
<dbReference type="PANTHER" id="PTHR24110">
    <property type="entry name" value="CENTROSOMAL PROTEIN OF 78 KDA"/>
    <property type="match status" value="1"/>
</dbReference>
<dbReference type="SUPFAM" id="SSF52047">
    <property type="entry name" value="RNI-like"/>
    <property type="match status" value="1"/>
</dbReference>
<name>V9I604_APICE</name>
<dbReference type="InterPro" id="IPR032675">
    <property type="entry name" value="LRR_dom_sf"/>
</dbReference>
<dbReference type="GO" id="GO:0036064">
    <property type="term" value="C:ciliary basal body"/>
    <property type="evidence" value="ECO:0007669"/>
    <property type="project" value="TreeGrafter"/>
</dbReference>
<dbReference type="EMBL" id="JR034980">
    <property type="protein sequence ID" value="AEY56163.1"/>
    <property type="molecule type" value="mRNA"/>
</dbReference>
<protein>
    <submittedName>
        <fullName evidence="3">Protein Cep78</fullName>
    </submittedName>
</protein>
<dbReference type="GO" id="GO:0005813">
    <property type="term" value="C:centrosome"/>
    <property type="evidence" value="ECO:0007669"/>
    <property type="project" value="TreeGrafter"/>
</dbReference>
<feature type="region of interest" description="Disordered" evidence="2">
    <location>
        <begin position="1"/>
        <end position="41"/>
    </location>
</feature>
<evidence type="ECO:0000256" key="1">
    <source>
        <dbReference type="SAM" id="Coils"/>
    </source>
</evidence>
<dbReference type="AlphaFoldDB" id="V9I604"/>
<dbReference type="Gene3D" id="3.80.10.10">
    <property type="entry name" value="Ribonuclease Inhibitor"/>
    <property type="match status" value="2"/>
</dbReference>